<name>A0A1R0GZ82_9FUNG</name>
<accession>A0A1R0GZ82</accession>
<dbReference type="AlphaFoldDB" id="A0A1R0GZ82"/>
<comment type="caution">
    <text evidence="1">The sequence shown here is derived from an EMBL/GenBank/DDBJ whole genome shotgun (WGS) entry which is preliminary data.</text>
</comment>
<reference evidence="1 2" key="1">
    <citation type="journal article" date="2016" name="Mol. Biol. Evol.">
        <title>Genome-Wide Survey of Gut Fungi (Harpellales) Reveals the First Horizontally Transferred Ubiquitin Gene from a Mosquito Host.</title>
        <authorList>
            <person name="Wang Y."/>
            <person name="White M.M."/>
            <person name="Kvist S."/>
            <person name="Moncalvo J.M."/>
        </authorList>
    </citation>
    <scope>NUCLEOTIDE SEQUENCE [LARGE SCALE GENOMIC DNA]</scope>
    <source>
        <strain evidence="1 2">ALG-7-W6</strain>
    </source>
</reference>
<sequence length="88" mass="10015">MGMFMRNHDLVVSGSYPYRFFLEFDAWREVEEDRDIDASEFFSTKVPVLGNYLDPSVNLASGPNPPVRFWPIISTVGAIGGVREKYLP</sequence>
<proteinExistence type="predicted"/>
<gene>
    <name evidence="1" type="ORF">AYI68_g3670</name>
</gene>
<evidence type="ECO:0000313" key="1">
    <source>
        <dbReference type="EMBL" id="OLY82211.1"/>
    </source>
</evidence>
<organism evidence="1 2">
    <name type="scientific">Smittium mucronatum</name>
    <dbReference type="NCBI Taxonomy" id="133383"/>
    <lineage>
        <taxon>Eukaryota</taxon>
        <taxon>Fungi</taxon>
        <taxon>Fungi incertae sedis</taxon>
        <taxon>Zoopagomycota</taxon>
        <taxon>Kickxellomycotina</taxon>
        <taxon>Harpellomycetes</taxon>
        <taxon>Harpellales</taxon>
        <taxon>Legeriomycetaceae</taxon>
        <taxon>Smittium</taxon>
    </lineage>
</organism>
<protein>
    <submittedName>
        <fullName evidence="1">Uncharacterized protein</fullName>
    </submittedName>
</protein>
<keyword evidence="2" id="KW-1185">Reference proteome</keyword>
<evidence type="ECO:0000313" key="2">
    <source>
        <dbReference type="Proteomes" id="UP000187455"/>
    </source>
</evidence>
<dbReference type="Proteomes" id="UP000187455">
    <property type="component" value="Unassembled WGS sequence"/>
</dbReference>
<dbReference type="EMBL" id="LSSL01001761">
    <property type="protein sequence ID" value="OLY82211.1"/>
    <property type="molecule type" value="Genomic_DNA"/>
</dbReference>